<feature type="domain" description="Polyvalent protein metallopeptidase" evidence="3">
    <location>
        <begin position="232"/>
        <end position="335"/>
    </location>
</feature>
<dbReference type="InterPro" id="IPR053839">
    <property type="entry name" value="DUF6926"/>
</dbReference>
<comment type="caution">
    <text evidence="5">The sequence shown here is derived from an EMBL/GenBank/DDBJ whole genome shotgun (WGS) entry which is preliminary data.</text>
</comment>
<proteinExistence type="predicted"/>
<sequence>MKPMTKENKHYNVDGHSAEDRALDKFAELMIEKLETIQSDWKKPWFTKGAFVALPKNLSGREYNGMNSLMLMMQAEKHGYELPVWCTFDRVTGLNFTKDKQGERTQTRDSEGKTLPRVAVNKGEKSFPVFITTFTCVDSETKERIKYDDYKKLSEEERARYNVYPKLQVYNVFNVAQTNICEARPELYQKLLEQNTQQKVPEVQEGEQFIFPAIDHMITHNEWICPIKPTYGDDAYYSISKAEIVIPEKKQFKSGESFYANLAHEMAHSTGAEQHLNRLQPTSFGSKEYAREELVAELTAALTSQRYGMSKVIKEDSVPYLKNWLDSLKEEPSYIKNVLQDVKRASSMINQYIDKVQLQLDDGVEVSQDETQKESISYGSYDIPKWALPYILNGDTSGISDRELELIDTFLDHHFPEGFIPEVEEGKDKELNLYPAFGEKNENAITDKGESPFLAVETVSVRFESPGYFEVRSEEPSGYATEVVTDNTQDIHAAKDVPQQQEQEEEEDVHYHRGR</sequence>
<dbReference type="Pfam" id="PF18818">
    <property type="entry name" value="MPTase-PolyVal"/>
    <property type="match status" value="1"/>
</dbReference>
<dbReference type="Proteomes" id="UP000887043">
    <property type="component" value="Unassembled WGS sequence"/>
</dbReference>
<organism evidence="5 6">
    <name type="scientific">Segatella bryantii</name>
    <name type="common">Prevotella bryantii</name>
    <dbReference type="NCBI Taxonomy" id="77095"/>
    <lineage>
        <taxon>Bacteria</taxon>
        <taxon>Pseudomonadati</taxon>
        <taxon>Bacteroidota</taxon>
        <taxon>Bacteroidia</taxon>
        <taxon>Bacteroidales</taxon>
        <taxon>Prevotellaceae</taxon>
        <taxon>Segatella</taxon>
    </lineage>
</organism>
<accession>A0AA37MET4</accession>
<evidence type="ECO:0000313" key="5">
    <source>
        <dbReference type="EMBL" id="GJG29093.1"/>
    </source>
</evidence>
<dbReference type="Pfam" id="PF21977">
    <property type="entry name" value="DUF6926"/>
    <property type="match status" value="1"/>
</dbReference>
<feature type="domain" description="DUF6926" evidence="4">
    <location>
        <begin position="381"/>
        <end position="439"/>
    </location>
</feature>
<name>A0AA37MET4_SEGBR</name>
<dbReference type="InterPro" id="IPR041459">
    <property type="entry name" value="MPTase-PolyVal"/>
</dbReference>
<dbReference type="InterPro" id="IPR013610">
    <property type="entry name" value="ArdC_N"/>
</dbReference>
<dbReference type="RefSeq" id="WP_006282555.1">
    <property type="nucleotide sequence ID" value="NZ_BPTR01000002.1"/>
</dbReference>
<evidence type="ECO:0000313" key="6">
    <source>
        <dbReference type="Proteomes" id="UP000887043"/>
    </source>
</evidence>
<dbReference type="GO" id="GO:0003697">
    <property type="term" value="F:single-stranded DNA binding"/>
    <property type="evidence" value="ECO:0007669"/>
    <property type="project" value="InterPro"/>
</dbReference>
<protein>
    <recommendedName>
        <fullName evidence="7">DUF1738 domain-containing protein</fullName>
    </recommendedName>
</protein>
<feature type="domain" description="N-terminal" evidence="2">
    <location>
        <begin position="23"/>
        <end position="173"/>
    </location>
</feature>
<evidence type="ECO:0008006" key="7">
    <source>
        <dbReference type="Google" id="ProtNLM"/>
    </source>
</evidence>
<evidence type="ECO:0000259" key="3">
    <source>
        <dbReference type="Pfam" id="PF18818"/>
    </source>
</evidence>
<reference evidence="5" key="1">
    <citation type="submission" date="2021-08" db="EMBL/GenBank/DDBJ databases">
        <title>Prevotella lacticifex sp. nov., isolated from rumen of cow.</title>
        <authorList>
            <person name="Shinkai T."/>
            <person name="Ikeyama N."/>
            <person name="Kumagai M."/>
            <person name="Ohmori H."/>
            <person name="Sakamoto M."/>
            <person name="Ohkuma M."/>
            <person name="Mitsumori M."/>
        </authorList>
    </citation>
    <scope>NUCLEOTIDE SEQUENCE</scope>
    <source>
        <strain evidence="5">DSM 11371</strain>
    </source>
</reference>
<evidence type="ECO:0000256" key="1">
    <source>
        <dbReference type="SAM" id="MobiDB-lite"/>
    </source>
</evidence>
<gene>
    <name evidence="5" type="ORF">PRRU23_27930</name>
</gene>
<dbReference type="Pfam" id="PF08401">
    <property type="entry name" value="ArdcN"/>
    <property type="match status" value="1"/>
</dbReference>
<evidence type="ECO:0000259" key="4">
    <source>
        <dbReference type="Pfam" id="PF21977"/>
    </source>
</evidence>
<dbReference type="EMBL" id="BPTR01000002">
    <property type="protein sequence ID" value="GJG29093.1"/>
    <property type="molecule type" value="Genomic_DNA"/>
</dbReference>
<dbReference type="AlphaFoldDB" id="A0AA37MET4"/>
<feature type="region of interest" description="Disordered" evidence="1">
    <location>
        <begin position="486"/>
        <end position="515"/>
    </location>
</feature>
<evidence type="ECO:0000259" key="2">
    <source>
        <dbReference type="Pfam" id="PF08401"/>
    </source>
</evidence>